<organism evidence="2 3">
    <name type="scientific">Spiroplasma melliferum KC3</name>
    <dbReference type="NCBI Taxonomy" id="570509"/>
    <lineage>
        <taxon>Bacteria</taxon>
        <taxon>Bacillati</taxon>
        <taxon>Mycoplasmatota</taxon>
        <taxon>Mollicutes</taxon>
        <taxon>Entomoplasmatales</taxon>
        <taxon>Spiroplasmataceae</taxon>
        <taxon>Spiroplasma</taxon>
    </lineage>
</organism>
<gene>
    <name evidence="2" type="ORF">SPM_000720</name>
</gene>
<dbReference type="SUPFAM" id="SSF51905">
    <property type="entry name" value="FAD/NAD(P)-binding domain"/>
    <property type="match status" value="1"/>
</dbReference>
<dbReference type="NCBIfam" id="NF033460">
    <property type="entry name" value="glycerol3P_ox_II"/>
    <property type="match status" value="1"/>
</dbReference>
<dbReference type="RefSeq" id="WP_004027690.1">
    <property type="nucleotide sequence ID" value="NZ_AGBZ02000001.1"/>
</dbReference>
<name>A0AAI9T3L6_SPIME</name>
<protein>
    <submittedName>
        <fullName evidence="2">Glycerol-3-phosphate dehydrogenase</fullName>
    </submittedName>
</protein>
<dbReference type="Proteomes" id="UP000004057">
    <property type="component" value="Unassembled WGS sequence"/>
</dbReference>
<dbReference type="InterPro" id="IPR036188">
    <property type="entry name" value="FAD/NAD-bd_sf"/>
</dbReference>
<dbReference type="InterPro" id="IPR006076">
    <property type="entry name" value="FAD-dep_OxRdtase"/>
</dbReference>
<dbReference type="InterPro" id="IPR052745">
    <property type="entry name" value="G3P_Oxidase/Oxidoreductase"/>
</dbReference>
<dbReference type="Gene3D" id="3.50.50.60">
    <property type="entry name" value="FAD/NAD(P)-binding domain"/>
    <property type="match status" value="1"/>
</dbReference>
<proteinExistence type="predicted"/>
<dbReference type="Gene3D" id="3.30.9.10">
    <property type="entry name" value="D-Amino Acid Oxidase, subunit A, domain 2"/>
    <property type="match status" value="1"/>
</dbReference>
<dbReference type="PANTHER" id="PTHR42720:SF1">
    <property type="entry name" value="GLYCEROL 3-PHOSPHATE OXIDASE"/>
    <property type="match status" value="1"/>
</dbReference>
<dbReference type="AlphaFoldDB" id="A0AAI9T3L6"/>
<accession>A0AAI9T3L6</accession>
<feature type="domain" description="FAD dependent oxidoreductase" evidence="1">
    <location>
        <begin position="8"/>
        <end position="367"/>
    </location>
</feature>
<reference evidence="2 3" key="1">
    <citation type="journal article" date="2012" name="J. Proteome Res.">
        <title>Application of Spiroplasma melliferum proteogenomic profiling for the discovery of virulence factors and pathogenicity mechanisms in host-associated spiroplasmas.</title>
        <authorList>
            <person name="Alexeev D."/>
            <person name="Kostrjukova E."/>
            <person name="Aliper A."/>
            <person name="Popenko A."/>
            <person name="Bazaleev N."/>
            <person name="Tyakht A."/>
            <person name="Selezneva O."/>
            <person name="Akopian T."/>
            <person name="Prichodko E."/>
            <person name="Kondratov I."/>
            <person name="Chukin M."/>
            <person name="Demina I."/>
            <person name="Galyamina M."/>
            <person name="Kamashev D."/>
            <person name="Vanyushkina A."/>
            <person name="Ladygina V."/>
            <person name="Levitskii S."/>
            <person name="Lazarev V."/>
            <person name="Govorun V."/>
        </authorList>
    </citation>
    <scope>NUCLEOTIDE SEQUENCE [LARGE SCALE GENOMIC DNA]</scope>
    <source>
        <strain evidence="2 3">KC3</strain>
    </source>
</reference>
<evidence type="ECO:0000259" key="1">
    <source>
        <dbReference type="Pfam" id="PF01266"/>
    </source>
</evidence>
<dbReference type="Pfam" id="PF01266">
    <property type="entry name" value="DAO"/>
    <property type="match status" value="1"/>
</dbReference>
<evidence type="ECO:0000313" key="2">
    <source>
        <dbReference type="EMBL" id="KAI92626.1"/>
    </source>
</evidence>
<sequence>MGNKPTYDVCIIGGGVIGAAISRELSRYQLKTITIEKNKKVAMETSAGNSGVIHGGFDPTPGKLTAKLNIEGHKLYQTIFKELNIPHQQVNSLVIAFTAEEQEHLQMLYERGITNHVNPKDLRLIDQAEVKTLEPNISNQVLSALLCTSSWVVDPVILTKSFFSNSIKNHQELVLDHLVTNIKYHPEQSHFEITSLHHNQTITYFAKYLINAAGHYCDILAAQAGYPDYELVTKRGEYRVLEKSEGNLVNNIIFMVPTIHGKGVIVAPMLDGHLLVGPTAEDNVPKAETRLVTTAMYEKIGQIGVKIIPNLKMEKTCQTFAGSRPIEPLSKDFYLKPAHDNPKFINVAGTKSPGLSSAPAIAKYICHLLSDAGCQLVKNPDFDPIQLEIIPTI</sequence>
<dbReference type="EMBL" id="AGBZ02000001">
    <property type="protein sequence ID" value="KAI92626.1"/>
    <property type="molecule type" value="Genomic_DNA"/>
</dbReference>
<dbReference type="SUPFAM" id="SSF54373">
    <property type="entry name" value="FAD-linked reductases, C-terminal domain"/>
    <property type="match status" value="1"/>
</dbReference>
<evidence type="ECO:0000313" key="3">
    <source>
        <dbReference type="Proteomes" id="UP000004057"/>
    </source>
</evidence>
<comment type="caution">
    <text evidence="2">The sequence shown here is derived from an EMBL/GenBank/DDBJ whole genome shotgun (WGS) entry which is preliminary data.</text>
</comment>
<dbReference type="PANTHER" id="PTHR42720">
    <property type="entry name" value="GLYCEROL-3-PHOSPHATE DEHYDROGENASE"/>
    <property type="match status" value="1"/>
</dbReference>